<feature type="domain" description="O-antigen ligase-related" evidence="6">
    <location>
        <begin position="204"/>
        <end position="370"/>
    </location>
</feature>
<feature type="transmembrane region" description="Helical" evidence="5">
    <location>
        <begin position="221"/>
        <end position="239"/>
    </location>
</feature>
<feature type="transmembrane region" description="Helical" evidence="5">
    <location>
        <begin position="108"/>
        <end position="126"/>
    </location>
</feature>
<dbReference type="AlphaFoldDB" id="H0UQ21"/>
<feature type="transmembrane region" description="Helical" evidence="5">
    <location>
        <begin position="422"/>
        <end position="443"/>
    </location>
</feature>
<feature type="transmembrane region" description="Helical" evidence="5">
    <location>
        <begin position="357"/>
        <end position="377"/>
    </location>
</feature>
<dbReference type="PANTHER" id="PTHR37422">
    <property type="entry name" value="TEICHURONIC ACID BIOSYNTHESIS PROTEIN TUAE"/>
    <property type="match status" value="1"/>
</dbReference>
<gene>
    <name evidence="7" type="ORF">TheveDRAFT_0489</name>
</gene>
<dbReference type="InterPro" id="IPR051533">
    <property type="entry name" value="WaaL-like"/>
</dbReference>
<feature type="transmembrane region" description="Helical" evidence="5">
    <location>
        <begin position="170"/>
        <end position="191"/>
    </location>
</feature>
<dbReference type="STRING" id="926567.TheveDRAFT_0489"/>
<dbReference type="EMBL" id="CM001377">
    <property type="protein sequence ID" value="EHM09650.1"/>
    <property type="molecule type" value="Genomic_DNA"/>
</dbReference>
<dbReference type="eggNOG" id="COG3307">
    <property type="taxonomic scope" value="Bacteria"/>
</dbReference>
<dbReference type="Proteomes" id="UP000005730">
    <property type="component" value="Chromosome"/>
</dbReference>
<sequence length="447" mass="48548">MGGLGVDGVCSGRPEGVLGVPGGGRYGRWFDASFLGAFLFTVAGPVPRYLFFAAALAFFFKARLWRSVAGVWGLVPWPFRWGLWTLIVFGLVSELAGCRGLAEVLKGYSLVLEPFLGGLMGFAFFLRRGSFRRWMILWPWVLMITLLAVLCCTVGPFASREIGGALSHKGMWYAAPLAVTLAPVALSVFALARGWGRALWWGVVFVLCALCALVGRSSAGIIGFAVGVLVAASCFLRLGRGGRECRRLGGLALLALLVASAVLIGSSTVRGYVMAEAAQIWSLRDALRTGDFEMFTTFRNLIWRMGMDLFSQRPLVGWGWGRLDRWAPLVRDPALRERWVSVSGEWPSHLHNDFMELLVSMGVLGGAVYLGLAYGFLRMSAGVVVMYRLRHPCAVGLAGAMLGALVWGMAGGVIAERSVSGMFYWTLWGALMGLYCRGCLAGLRSRA</sequence>
<organism evidence="7 8">
    <name type="scientific">Thermanaerovibrio velox DSM 12556</name>
    <dbReference type="NCBI Taxonomy" id="926567"/>
    <lineage>
        <taxon>Bacteria</taxon>
        <taxon>Thermotogati</taxon>
        <taxon>Synergistota</taxon>
        <taxon>Synergistia</taxon>
        <taxon>Synergistales</taxon>
        <taxon>Synergistaceae</taxon>
        <taxon>Thermanaerovibrio</taxon>
    </lineage>
</organism>
<name>H0UQ21_9BACT</name>
<feature type="transmembrane region" description="Helical" evidence="5">
    <location>
        <begin position="251"/>
        <end position="273"/>
    </location>
</feature>
<reference evidence="7 8" key="1">
    <citation type="submission" date="2011-10" db="EMBL/GenBank/DDBJ databases">
        <title>The Noncontiguous Finished genome of Thermanaerovibrio velox DSM 12556.</title>
        <authorList>
            <consortium name="US DOE Joint Genome Institute (JGI-PGF)"/>
            <person name="Lucas S."/>
            <person name="Copeland A."/>
            <person name="Lapidus A."/>
            <person name="Glavina del Rio T."/>
            <person name="Dalin E."/>
            <person name="Tice H."/>
            <person name="Bruce D."/>
            <person name="Goodwin L."/>
            <person name="Pitluck S."/>
            <person name="Peters L."/>
            <person name="Mikhailova N."/>
            <person name="Teshima H."/>
            <person name="Kyrpides N."/>
            <person name="Mavromatis K."/>
            <person name="Ivanova N."/>
            <person name="Markowitz V."/>
            <person name="Cheng J.-F."/>
            <person name="Hugenholtz P."/>
            <person name="Woyke T."/>
            <person name="Wu D."/>
            <person name="Spring S."/>
            <person name="Brambilla E.-M."/>
            <person name="Klenk H.-P."/>
            <person name="Eisen J.A."/>
        </authorList>
    </citation>
    <scope>NUCLEOTIDE SEQUENCE [LARGE SCALE GENOMIC DNA]</scope>
    <source>
        <strain evidence="7 8">DSM 12556</strain>
    </source>
</reference>
<evidence type="ECO:0000256" key="2">
    <source>
        <dbReference type="ARBA" id="ARBA00022692"/>
    </source>
</evidence>
<keyword evidence="3 5" id="KW-1133">Transmembrane helix</keyword>
<evidence type="ECO:0000313" key="7">
    <source>
        <dbReference type="EMBL" id="EHM09650.1"/>
    </source>
</evidence>
<evidence type="ECO:0000313" key="8">
    <source>
        <dbReference type="Proteomes" id="UP000005730"/>
    </source>
</evidence>
<feature type="transmembrane region" description="Helical" evidence="5">
    <location>
        <begin position="389"/>
        <end position="410"/>
    </location>
</feature>
<proteinExistence type="predicted"/>
<feature type="transmembrane region" description="Helical" evidence="5">
    <location>
        <begin position="198"/>
        <end position="215"/>
    </location>
</feature>
<dbReference type="Pfam" id="PF04932">
    <property type="entry name" value="Wzy_C"/>
    <property type="match status" value="1"/>
</dbReference>
<evidence type="ECO:0000256" key="5">
    <source>
        <dbReference type="SAM" id="Phobius"/>
    </source>
</evidence>
<evidence type="ECO:0000256" key="1">
    <source>
        <dbReference type="ARBA" id="ARBA00004141"/>
    </source>
</evidence>
<keyword evidence="4 5" id="KW-0472">Membrane</keyword>
<dbReference type="InterPro" id="IPR007016">
    <property type="entry name" value="O-antigen_ligase-rel_domated"/>
</dbReference>
<dbReference type="GO" id="GO:0016020">
    <property type="term" value="C:membrane"/>
    <property type="evidence" value="ECO:0007669"/>
    <property type="project" value="UniProtKB-SubCell"/>
</dbReference>
<evidence type="ECO:0000256" key="3">
    <source>
        <dbReference type="ARBA" id="ARBA00022989"/>
    </source>
</evidence>
<keyword evidence="2 5" id="KW-0812">Transmembrane</keyword>
<dbReference type="RefSeq" id="WP_006583144.1">
    <property type="nucleotide sequence ID" value="NZ_CM001377.1"/>
</dbReference>
<keyword evidence="7" id="KW-0436">Ligase</keyword>
<dbReference type="PANTHER" id="PTHR37422:SF13">
    <property type="entry name" value="LIPOPOLYSACCHARIDE BIOSYNTHESIS PROTEIN PA4999-RELATED"/>
    <property type="match status" value="1"/>
</dbReference>
<evidence type="ECO:0000259" key="6">
    <source>
        <dbReference type="Pfam" id="PF04932"/>
    </source>
</evidence>
<keyword evidence="8" id="KW-1185">Reference proteome</keyword>
<dbReference type="OrthoDB" id="4448at2"/>
<evidence type="ECO:0000256" key="4">
    <source>
        <dbReference type="ARBA" id="ARBA00023136"/>
    </source>
</evidence>
<comment type="subcellular location">
    <subcellularLocation>
        <location evidence="1">Membrane</location>
        <topology evidence="1">Multi-pass membrane protein</topology>
    </subcellularLocation>
</comment>
<dbReference type="HOGENOM" id="CLU_672557_0_0_0"/>
<dbReference type="GO" id="GO:0016874">
    <property type="term" value="F:ligase activity"/>
    <property type="evidence" value="ECO:0007669"/>
    <property type="project" value="UniProtKB-KW"/>
</dbReference>
<feature type="transmembrane region" description="Helical" evidence="5">
    <location>
        <begin position="34"/>
        <end position="60"/>
    </location>
</feature>
<accession>H0UQ21</accession>
<feature type="transmembrane region" description="Helical" evidence="5">
    <location>
        <begin position="138"/>
        <end position="158"/>
    </location>
</feature>
<protein>
    <submittedName>
        <fullName evidence="7">Lipid A core-O-antigen ligase-like enyme</fullName>
    </submittedName>
</protein>